<sequence length="131" mass="15085">MESKVTFLNQPDDNSIYFITKQLKDSRIQVQNLGNSTGHNAALFQEQLEKSDKARLELKEDIQSSINNRSLKNEFPRKSTPIIDRNVFSLNNNLHHTISNIAEVEVGCDFKDIFRLEEWPTLSFEGGNNQM</sequence>
<keyword evidence="2" id="KW-1185">Reference proteome</keyword>
<name>A0A9Q3H007_9BASI</name>
<evidence type="ECO:0000313" key="1">
    <source>
        <dbReference type="EMBL" id="MBW0486191.1"/>
    </source>
</evidence>
<comment type="caution">
    <text evidence="1">The sequence shown here is derived from an EMBL/GenBank/DDBJ whole genome shotgun (WGS) entry which is preliminary data.</text>
</comment>
<dbReference type="AlphaFoldDB" id="A0A9Q3H007"/>
<dbReference type="EMBL" id="AVOT02008517">
    <property type="protein sequence ID" value="MBW0486191.1"/>
    <property type="molecule type" value="Genomic_DNA"/>
</dbReference>
<reference evidence="1" key="1">
    <citation type="submission" date="2021-03" db="EMBL/GenBank/DDBJ databases">
        <title>Draft genome sequence of rust myrtle Austropuccinia psidii MF-1, a brazilian biotype.</title>
        <authorList>
            <person name="Quecine M.C."/>
            <person name="Pachon D.M.R."/>
            <person name="Bonatelli M.L."/>
            <person name="Correr F.H."/>
            <person name="Franceschini L.M."/>
            <person name="Leite T.F."/>
            <person name="Margarido G.R.A."/>
            <person name="Almeida C.A."/>
            <person name="Ferrarezi J.A."/>
            <person name="Labate C.A."/>
        </authorList>
    </citation>
    <scope>NUCLEOTIDE SEQUENCE</scope>
    <source>
        <strain evidence="1">MF-1</strain>
    </source>
</reference>
<evidence type="ECO:0000313" key="2">
    <source>
        <dbReference type="Proteomes" id="UP000765509"/>
    </source>
</evidence>
<gene>
    <name evidence="1" type="ORF">O181_025906</name>
</gene>
<organism evidence="1 2">
    <name type="scientific">Austropuccinia psidii MF-1</name>
    <dbReference type="NCBI Taxonomy" id="1389203"/>
    <lineage>
        <taxon>Eukaryota</taxon>
        <taxon>Fungi</taxon>
        <taxon>Dikarya</taxon>
        <taxon>Basidiomycota</taxon>
        <taxon>Pucciniomycotina</taxon>
        <taxon>Pucciniomycetes</taxon>
        <taxon>Pucciniales</taxon>
        <taxon>Sphaerophragmiaceae</taxon>
        <taxon>Austropuccinia</taxon>
    </lineage>
</organism>
<protein>
    <submittedName>
        <fullName evidence="1">Uncharacterized protein</fullName>
    </submittedName>
</protein>
<dbReference type="Proteomes" id="UP000765509">
    <property type="component" value="Unassembled WGS sequence"/>
</dbReference>
<proteinExistence type="predicted"/>
<accession>A0A9Q3H007</accession>